<dbReference type="PANTHER" id="PTHR30136">
    <property type="entry name" value="HELIX-TURN-HELIX TRANSCRIPTIONAL REGULATOR, ICLR FAMILY"/>
    <property type="match status" value="1"/>
</dbReference>
<keyword evidence="7" id="KW-1185">Reference proteome</keyword>
<evidence type="ECO:0000256" key="1">
    <source>
        <dbReference type="ARBA" id="ARBA00023015"/>
    </source>
</evidence>
<dbReference type="PROSITE" id="PS51078">
    <property type="entry name" value="ICLR_ED"/>
    <property type="match status" value="1"/>
</dbReference>
<name>A0A1T4PNY1_9HYPH</name>
<dbReference type="GO" id="GO:0045892">
    <property type="term" value="P:negative regulation of DNA-templated transcription"/>
    <property type="evidence" value="ECO:0007669"/>
    <property type="project" value="TreeGrafter"/>
</dbReference>
<sequence>MSEAETLRPRRARQSGIDRALQILDHLQATGVPVTAYEIARSIGAPISTVYSIIDDLVEKSLLSRVEGNAVWLGPRLYYYGLAYAASLDAFAVASEVMREFAMEVGETVQICGRDGDMMVVMGMTEGPGHFRVTSKVGTRVPLSWTASGRLLVGHLPFEERLAIFQRSARPSPTGRAETNAATLAEAAGKAFGECISVQIGESDFAVSCIAAPIRDEAGHCLMTISIVLPEQKAVQGREHYCSAVRDCAARIERRLGSAARQ</sequence>
<evidence type="ECO:0000256" key="3">
    <source>
        <dbReference type="ARBA" id="ARBA00023163"/>
    </source>
</evidence>
<organism evidence="6 7">
    <name type="scientific">Consotaella salsifontis</name>
    <dbReference type="NCBI Taxonomy" id="1365950"/>
    <lineage>
        <taxon>Bacteria</taxon>
        <taxon>Pseudomonadati</taxon>
        <taxon>Pseudomonadota</taxon>
        <taxon>Alphaproteobacteria</taxon>
        <taxon>Hyphomicrobiales</taxon>
        <taxon>Aurantimonadaceae</taxon>
        <taxon>Consotaella</taxon>
    </lineage>
</organism>
<keyword evidence="1" id="KW-0805">Transcription regulation</keyword>
<dbReference type="InterPro" id="IPR005471">
    <property type="entry name" value="Tscrpt_reg_IclR_N"/>
</dbReference>
<evidence type="ECO:0000256" key="2">
    <source>
        <dbReference type="ARBA" id="ARBA00023125"/>
    </source>
</evidence>
<dbReference type="RefSeq" id="WP_078707636.1">
    <property type="nucleotide sequence ID" value="NZ_FUXL01000004.1"/>
</dbReference>
<dbReference type="Pfam" id="PF09339">
    <property type="entry name" value="HTH_IclR"/>
    <property type="match status" value="1"/>
</dbReference>
<dbReference type="Gene3D" id="3.30.450.40">
    <property type="match status" value="1"/>
</dbReference>
<dbReference type="SMART" id="SM00346">
    <property type="entry name" value="HTH_ICLR"/>
    <property type="match status" value="1"/>
</dbReference>
<dbReference type="InterPro" id="IPR036388">
    <property type="entry name" value="WH-like_DNA-bd_sf"/>
</dbReference>
<dbReference type="InterPro" id="IPR050707">
    <property type="entry name" value="HTH_MetabolicPath_Reg"/>
</dbReference>
<evidence type="ECO:0000313" key="6">
    <source>
        <dbReference type="EMBL" id="SJZ93242.1"/>
    </source>
</evidence>
<dbReference type="AlphaFoldDB" id="A0A1T4PNY1"/>
<dbReference type="Pfam" id="PF01614">
    <property type="entry name" value="IclR_C"/>
    <property type="match status" value="1"/>
</dbReference>
<dbReference type="PROSITE" id="PS51077">
    <property type="entry name" value="HTH_ICLR"/>
    <property type="match status" value="1"/>
</dbReference>
<accession>A0A1T4PNY1</accession>
<dbReference type="InterPro" id="IPR014757">
    <property type="entry name" value="Tscrpt_reg_IclR_C"/>
</dbReference>
<dbReference type="PANTHER" id="PTHR30136:SF35">
    <property type="entry name" value="HTH-TYPE TRANSCRIPTIONAL REGULATOR RV1719"/>
    <property type="match status" value="1"/>
</dbReference>
<proteinExistence type="predicted"/>
<dbReference type="GO" id="GO:0003677">
    <property type="term" value="F:DNA binding"/>
    <property type="evidence" value="ECO:0007669"/>
    <property type="project" value="UniProtKB-KW"/>
</dbReference>
<dbReference type="Proteomes" id="UP000190135">
    <property type="component" value="Unassembled WGS sequence"/>
</dbReference>
<keyword evidence="2" id="KW-0238">DNA-binding</keyword>
<dbReference type="Gene3D" id="1.10.10.10">
    <property type="entry name" value="Winged helix-like DNA-binding domain superfamily/Winged helix DNA-binding domain"/>
    <property type="match status" value="1"/>
</dbReference>
<dbReference type="InterPro" id="IPR036390">
    <property type="entry name" value="WH_DNA-bd_sf"/>
</dbReference>
<dbReference type="SUPFAM" id="SSF55781">
    <property type="entry name" value="GAF domain-like"/>
    <property type="match status" value="1"/>
</dbReference>
<feature type="domain" description="HTH iclR-type" evidence="4">
    <location>
        <begin position="14"/>
        <end position="82"/>
    </location>
</feature>
<dbReference type="EMBL" id="FUXL01000004">
    <property type="protein sequence ID" value="SJZ93242.1"/>
    <property type="molecule type" value="Genomic_DNA"/>
</dbReference>
<dbReference type="InterPro" id="IPR029016">
    <property type="entry name" value="GAF-like_dom_sf"/>
</dbReference>
<feature type="domain" description="IclR-ED" evidence="5">
    <location>
        <begin position="76"/>
        <end position="258"/>
    </location>
</feature>
<evidence type="ECO:0000259" key="4">
    <source>
        <dbReference type="PROSITE" id="PS51077"/>
    </source>
</evidence>
<dbReference type="SUPFAM" id="SSF46785">
    <property type="entry name" value="Winged helix' DNA-binding domain"/>
    <property type="match status" value="1"/>
</dbReference>
<evidence type="ECO:0000259" key="5">
    <source>
        <dbReference type="PROSITE" id="PS51078"/>
    </source>
</evidence>
<dbReference type="OrthoDB" id="9790046at2"/>
<keyword evidence="3" id="KW-0804">Transcription</keyword>
<reference evidence="7" key="1">
    <citation type="submission" date="2017-02" db="EMBL/GenBank/DDBJ databases">
        <authorList>
            <person name="Varghese N."/>
            <person name="Submissions S."/>
        </authorList>
    </citation>
    <scope>NUCLEOTIDE SEQUENCE [LARGE SCALE GENOMIC DNA]</scope>
    <source>
        <strain evidence="7">USBA 369</strain>
    </source>
</reference>
<dbReference type="STRING" id="1365950.SAMN05428963_10484"/>
<dbReference type="GO" id="GO:0003700">
    <property type="term" value="F:DNA-binding transcription factor activity"/>
    <property type="evidence" value="ECO:0007669"/>
    <property type="project" value="TreeGrafter"/>
</dbReference>
<evidence type="ECO:0000313" key="7">
    <source>
        <dbReference type="Proteomes" id="UP000190135"/>
    </source>
</evidence>
<protein>
    <submittedName>
        <fullName evidence="6">Transcriptional regulator, IclR family</fullName>
    </submittedName>
</protein>
<gene>
    <name evidence="6" type="ORF">SAMN05428963_10484</name>
</gene>